<evidence type="ECO:0000313" key="2">
    <source>
        <dbReference type="EMBL" id="SMQ51190.1"/>
    </source>
</evidence>
<evidence type="ECO:0000313" key="3">
    <source>
        <dbReference type="Proteomes" id="UP000215127"/>
    </source>
</evidence>
<accession>A0A1X7RVC3</accession>
<dbReference type="AlphaFoldDB" id="A0A1X7RVC3"/>
<protein>
    <submittedName>
        <fullName evidence="2">Uncharacterized protein</fullName>
    </submittedName>
</protein>
<proteinExistence type="predicted"/>
<gene>
    <name evidence="2" type="ORF">ZT3D7_G6343</name>
</gene>
<organism evidence="2 3">
    <name type="scientific">Zymoseptoria tritici (strain ST99CH_3D7)</name>
    <dbReference type="NCBI Taxonomy" id="1276538"/>
    <lineage>
        <taxon>Eukaryota</taxon>
        <taxon>Fungi</taxon>
        <taxon>Dikarya</taxon>
        <taxon>Ascomycota</taxon>
        <taxon>Pezizomycotina</taxon>
        <taxon>Dothideomycetes</taxon>
        <taxon>Dothideomycetidae</taxon>
        <taxon>Mycosphaerellales</taxon>
        <taxon>Mycosphaerellaceae</taxon>
        <taxon>Zymoseptoria</taxon>
    </lineage>
</organism>
<feature type="compositionally biased region" description="Polar residues" evidence="1">
    <location>
        <begin position="45"/>
        <end position="59"/>
    </location>
</feature>
<keyword evidence="3" id="KW-1185">Reference proteome</keyword>
<dbReference type="Proteomes" id="UP000215127">
    <property type="component" value="Chromosome 5"/>
</dbReference>
<feature type="compositionally biased region" description="Polar residues" evidence="1">
    <location>
        <begin position="81"/>
        <end position="91"/>
    </location>
</feature>
<sequence>MVESNAASCVARDGSMAGALGVMHIDVYGDMDCCKDDSHDRTSDNDANVTLQNLTSLNPTPRHRQYDRAADPGGSRKSRPSRPTTIDQARK</sequence>
<reference evidence="2 3" key="1">
    <citation type="submission" date="2016-06" db="EMBL/GenBank/DDBJ databases">
        <authorList>
            <person name="Kjaerup R.B."/>
            <person name="Dalgaard T.S."/>
            <person name="Juul-Madsen H.R."/>
        </authorList>
    </citation>
    <scope>NUCLEOTIDE SEQUENCE [LARGE SCALE GENOMIC DNA]</scope>
</reference>
<evidence type="ECO:0000256" key="1">
    <source>
        <dbReference type="SAM" id="MobiDB-lite"/>
    </source>
</evidence>
<name>A0A1X7RVC3_ZYMT9</name>
<feature type="region of interest" description="Disordered" evidence="1">
    <location>
        <begin position="34"/>
        <end position="91"/>
    </location>
</feature>
<feature type="compositionally biased region" description="Basic and acidic residues" evidence="1">
    <location>
        <begin position="34"/>
        <end position="44"/>
    </location>
</feature>
<dbReference type="EMBL" id="LT853696">
    <property type="protein sequence ID" value="SMQ51190.1"/>
    <property type="molecule type" value="Genomic_DNA"/>
</dbReference>